<sequence length="190" mass="21368">MTATITAPIDYMPGYLGTDEADRLLDHLTQTTPWQTKTITIMGRTNPMPRLICWVGDANYVFSGSTQEAQPWTPELADLRDRLAADTGARYNSVLLNLYRGGQDSIAWHSDDEPELGPTPTIASISLGSVRDFVLRRKDGKTVKQSVPLEHGSLVVMRDDSQSAWQHSVPKRARVSEPRVNLTFRWFEPR</sequence>
<evidence type="ECO:0000256" key="7">
    <source>
        <dbReference type="ARBA" id="ARBA00023004"/>
    </source>
</evidence>
<feature type="binding site" evidence="9">
    <location>
        <begin position="60"/>
        <end position="62"/>
    </location>
    <ligand>
        <name>substrate</name>
    </ligand>
</feature>
<proteinExistence type="predicted"/>
<feature type="binding site" evidence="9">
    <location>
        <position position="99"/>
    </location>
    <ligand>
        <name>2-oxoglutarate</name>
        <dbReference type="ChEBI" id="CHEBI:16810"/>
    </ligand>
</feature>
<dbReference type="InterPro" id="IPR032852">
    <property type="entry name" value="ALKBH2"/>
</dbReference>
<dbReference type="Pfam" id="PF13532">
    <property type="entry name" value="2OG-FeII_Oxy_2"/>
    <property type="match status" value="1"/>
</dbReference>
<feature type="binding site" evidence="9">
    <location>
        <position position="183"/>
    </location>
    <ligand>
        <name>2-oxoglutarate</name>
        <dbReference type="ChEBI" id="CHEBI:16810"/>
    </ligand>
</feature>
<keyword evidence="7" id="KW-0408">Iron</keyword>
<dbReference type="EMBL" id="CP041616">
    <property type="protein sequence ID" value="QDO89941.1"/>
    <property type="molecule type" value="Genomic_DNA"/>
</dbReference>
<keyword evidence="5 11" id="KW-0223">Dioxygenase</keyword>
<dbReference type="GO" id="GO:0006307">
    <property type="term" value="P:DNA alkylation repair"/>
    <property type="evidence" value="ECO:0007669"/>
    <property type="project" value="TreeGrafter"/>
</dbReference>
<dbReference type="SUPFAM" id="SSF51197">
    <property type="entry name" value="Clavaminate synthase-like"/>
    <property type="match status" value="1"/>
</dbReference>
<evidence type="ECO:0000313" key="11">
    <source>
        <dbReference type="EMBL" id="QDO89941.1"/>
    </source>
</evidence>
<keyword evidence="4" id="KW-0460">Magnesium</keyword>
<keyword evidence="12" id="KW-1185">Reference proteome</keyword>
<keyword evidence="2" id="KW-0479">Metal-binding</keyword>
<dbReference type="PANTHER" id="PTHR31573:SF1">
    <property type="entry name" value="DNA OXIDATIVE DEMETHYLASE ALKBH2"/>
    <property type="match status" value="1"/>
</dbReference>
<protein>
    <submittedName>
        <fullName evidence="11">Alpha-ketoglutarate-dependent dioxygenase AlkB</fullName>
    </submittedName>
</protein>
<evidence type="ECO:0000256" key="2">
    <source>
        <dbReference type="ARBA" id="ARBA00022723"/>
    </source>
</evidence>
<dbReference type="InterPro" id="IPR037151">
    <property type="entry name" value="AlkB-like_sf"/>
</dbReference>
<evidence type="ECO:0000256" key="6">
    <source>
        <dbReference type="ARBA" id="ARBA00023002"/>
    </source>
</evidence>
<feature type="binding site" evidence="9">
    <location>
        <position position="179"/>
    </location>
    <ligand>
        <name>2-oxoglutarate</name>
        <dbReference type="ChEBI" id="CHEBI:16810"/>
    </ligand>
</feature>
<feature type="binding site" evidence="9">
    <location>
        <position position="97"/>
    </location>
    <ligand>
        <name>2-oxoglutarate</name>
        <dbReference type="ChEBI" id="CHEBI:16810"/>
    </ligand>
</feature>
<dbReference type="PANTHER" id="PTHR31573">
    <property type="entry name" value="ALPHA-KETOGLUTARATE-DEPENDENT DIOXYGENASE ALKB HOMOLOG 2"/>
    <property type="match status" value="1"/>
</dbReference>
<evidence type="ECO:0000256" key="5">
    <source>
        <dbReference type="ARBA" id="ARBA00022964"/>
    </source>
</evidence>
<feature type="binding site" evidence="9">
    <location>
        <position position="109"/>
    </location>
    <ligand>
        <name>2-oxoglutarate</name>
        <dbReference type="ChEBI" id="CHEBI:16810"/>
    </ligand>
</feature>
<evidence type="ECO:0000256" key="8">
    <source>
        <dbReference type="ARBA" id="ARBA00023204"/>
    </source>
</evidence>
<evidence type="ECO:0000259" key="10">
    <source>
        <dbReference type="PROSITE" id="PS51471"/>
    </source>
</evidence>
<feature type="binding site" evidence="9">
    <location>
        <position position="167"/>
    </location>
    <ligand>
        <name>2-oxoglutarate</name>
        <dbReference type="ChEBI" id="CHEBI:16810"/>
    </ligand>
</feature>
<keyword evidence="8" id="KW-0234">DNA repair</keyword>
<dbReference type="GO" id="GO:0008198">
    <property type="term" value="F:ferrous iron binding"/>
    <property type="evidence" value="ECO:0007669"/>
    <property type="project" value="TreeGrafter"/>
</dbReference>
<evidence type="ECO:0000256" key="9">
    <source>
        <dbReference type="PIRSR" id="PIRSR632852-1"/>
    </source>
</evidence>
<name>A0A516GEK4_9MICO</name>
<accession>A0A516GEK4</accession>
<comment type="cofactor">
    <cofactor evidence="1">
        <name>Fe(2+)</name>
        <dbReference type="ChEBI" id="CHEBI:29033"/>
    </cofactor>
</comment>
<dbReference type="PROSITE" id="PS51471">
    <property type="entry name" value="FE2OG_OXY"/>
    <property type="match status" value="1"/>
</dbReference>
<dbReference type="Gene3D" id="2.60.120.590">
    <property type="entry name" value="Alpha-ketoglutarate-dependent dioxygenase AlkB-like"/>
    <property type="match status" value="1"/>
</dbReference>
<feature type="domain" description="Fe2OG dioxygenase" evidence="10">
    <location>
        <begin position="90"/>
        <end position="188"/>
    </location>
</feature>
<dbReference type="OrthoDB" id="190276at2"/>
<dbReference type="KEGG" id="orz:FNH13_17730"/>
<dbReference type="AlphaFoldDB" id="A0A516GEK4"/>
<evidence type="ECO:0000256" key="4">
    <source>
        <dbReference type="ARBA" id="ARBA00022842"/>
    </source>
</evidence>
<keyword evidence="3" id="KW-0227">DNA damage</keyword>
<dbReference type="Proteomes" id="UP000315395">
    <property type="component" value="Chromosome"/>
</dbReference>
<reference evidence="11 12" key="1">
    <citation type="submission" date="2019-07" db="EMBL/GenBank/DDBJ databases">
        <title>complete genome sequencing of Ornithinimicrobium sp. H23M54.</title>
        <authorList>
            <person name="Bae J.-W."/>
            <person name="Lee S.-Y."/>
        </authorList>
    </citation>
    <scope>NUCLEOTIDE SEQUENCE [LARGE SCALE GENOMIC DNA]</scope>
    <source>
        <strain evidence="11 12">H23M54</strain>
    </source>
</reference>
<dbReference type="RefSeq" id="WP_143784661.1">
    <property type="nucleotide sequence ID" value="NZ_CP041616.1"/>
</dbReference>
<evidence type="ECO:0000256" key="1">
    <source>
        <dbReference type="ARBA" id="ARBA00001954"/>
    </source>
</evidence>
<dbReference type="FunFam" id="2.60.120.590:FF:000004">
    <property type="entry name" value="DNA oxidative demethylase ALKBH2"/>
    <property type="match status" value="1"/>
</dbReference>
<gene>
    <name evidence="11" type="ORF">FNH13_17730</name>
</gene>
<dbReference type="InterPro" id="IPR027450">
    <property type="entry name" value="AlkB-like"/>
</dbReference>
<dbReference type="InterPro" id="IPR005123">
    <property type="entry name" value="Oxoglu/Fe-dep_dioxygenase_dom"/>
</dbReference>
<organism evidence="11 12">
    <name type="scientific">Ornithinimicrobium ciconiae</name>
    <dbReference type="NCBI Taxonomy" id="2594265"/>
    <lineage>
        <taxon>Bacteria</taxon>
        <taxon>Bacillati</taxon>
        <taxon>Actinomycetota</taxon>
        <taxon>Actinomycetes</taxon>
        <taxon>Micrococcales</taxon>
        <taxon>Ornithinimicrobiaceae</taxon>
        <taxon>Ornithinimicrobium</taxon>
    </lineage>
</organism>
<feature type="binding site" evidence="9">
    <location>
        <position position="185"/>
    </location>
    <ligand>
        <name>2-oxoglutarate</name>
        <dbReference type="ChEBI" id="CHEBI:16810"/>
    </ligand>
</feature>
<evidence type="ECO:0000313" key="12">
    <source>
        <dbReference type="Proteomes" id="UP000315395"/>
    </source>
</evidence>
<evidence type="ECO:0000256" key="3">
    <source>
        <dbReference type="ARBA" id="ARBA00022763"/>
    </source>
</evidence>
<feature type="binding site" evidence="9">
    <location>
        <position position="112"/>
    </location>
    <ligand>
        <name>substrate</name>
    </ligand>
</feature>
<keyword evidence="6" id="KW-0560">Oxidoreductase</keyword>
<dbReference type="GO" id="GO:0035516">
    <property type="term" value="F:broad specificity oxidative DNA demethylase activity"/>
    <property type="evidence" value="ECO:0007669"/>
    <property type="project" value="TreeGrafter"/>
</dbReference>
<dbReference type="GO" id="GO:0051747">
    <property type="term" value="F:cytosine C-5 DNA demethylase activity"/>
    <property type="evidence" value="ECO:0007669"/>
    <property type="project" value="TreeGrafter"/>
</dbReference>